<evidence type="ECO:0000313" key="2">
    <source>
        <dbReference type="EMBL" id="KAK9156491.1"/>
    </source>
</evidence>
<name>A0AAP0PXP7_9MAGN</name>
<feature type="compositionally biased region" description="Basic and acidic residues" evidence="1">
    <location>
        <begin position="99"/>
        <end position="108"/>
    </location>
</feature>
<dbReference type="Proteomes" id="UP001419268">
    <property type="component" value="Unassembled WGS sequence"/>
</dbReference>
<comment type="caution">
    <text evidence="2">The sequence shown here is derived from an EMBL/GenBank/DDBJ whole genome shotgun (WGS) entry which is preliminary data.</text>
</comment>
<gene>
    <name evidence="2" type="ORF">Scep_003065</name>
</gene>
<keyword evidence="3" id="KW-1185">Reference proteome</keyword>
<reference evidence="2 3" key="1">
    <citation type="submission" date="2024-01" db="EMBL/GenBank/DDBJ databases">
        <title>Genome assemblies of Stephania.</title>
        <authorList>
            <person name="Yang L."/>
        </authorList>
    </citation>
    <scope>NUCLEOTIDE SEQUENCE [LARGE SCALE GENOMIC DNA]</scope>
    <source>
        <strain evidence="2">JXDWG</strain>
        <tissue evidence="2">Leaf</tissue>
    </source>
</reference>
<feature type="compositionally biased region" description="Polar residues" evidence="1">
    <location>
        <begin position="1"/>
        <end position="11"/>
    </location>
</feature>
<sequence length="108" mass="11792">MKSTPPTQTLNHRVLVTPDQTHNLLVTDEPPSRYYIAPQLRQRPPSTTPPPSSNTSPPPSPPPKNCSTNALPTPPLPSLPAYLEEKKTWGSGTLTTADQPRRLPEPPT</sequence>
<evidence type="ECO:0000313" key="3">
    <source>
        <dbReference type="Proteomes" id="UP001419268"/>
    </source>
</evidence>
<organism evidence="2 3">
    <name type="scientific">Stephania cephalantha</name>
    <dbReference type="NCBI Taxonomy" id="152367"/>
    <lineage>
        <taxon>Eukaryota</taxon>
        <taxon>Viridiplantae</taxon>
        <taxon>Streptophyta</taxon>
        <taxon>Embryophyta</taxon>
        <taxon>Tracheophyta</taxon>
        <taxon>Spermatophyta</taxon>
        <taxon>Magnoliopsida</taxon>
        <taxon>Ranunculales</taxon>
        <taxon>Menispermaceae</taxon>
        <taxon>Menispermoideae</taxon>
        <taxon>Cissampelideae</taxon>
        <taxon>Stephania</taxon>
    </lineage>
</organism>
<dbReference type="AlphaFoldDB" id="A0AAP0PXP7"/>
<feature type="compositionally biased region" description="Pro residues" evidence="1">
    <location>
        <begin position="46"/>
        <end position="64"/>
    </location>
</feature>
<accession>A0AAP0PXP7</accession>
<proteinExistence type="predicted"/>
<evidence type="ECO:0000256" key="1">
    <source>
        <dbReference type="SAM" id="MobiDB-lite"/>
    </source>
</evidence>
<feature type="region of interest" description="Disordered" evidence="1">
    <location>
        <begin position="1"/>
        <end position="108"/>
    </location>
</feature>
<protein>
    <submittedName>
        <fullName evidence="2">Uncharacterized protein</fullName>
    </submittedName>
</protein>
<dbReference type="EMBL" id="JBBNAG010000002">
    <property type="protein sequence ID" value="KAK9156491.1"/>
    <property type="molecule type" value="Genomic_DNA"/>
</dbReference>